<sequence length="263" mass="29817">MPNGQMFYASRTDYAQNADGQYLFDKLDVVYYIISNGKKYLWNEYLEAYYNEEGERFVNEVSSWYDGIVLGLGEIGSAMIDPETYKQQAIGAVKMSVAMSMGGQTGADLGMGLGPEEYKQLYAQMMEWEGEDWVKFFTKITYGVISSYAGSTLINNTRWSRVGSWMPKSEFDEMIKVMRAQPRKGDLHHILLNGADGFRKQAKTGWVYVEYDIPANTFIGKGGNEGWGIIFGENSTFGKFYLKKGYEGIGMPEVKNVRIIETK</sequence>
<dbReference type="AlphaFoldDB" id="A0A937KBY3"/>
<dbReference type="InterPro" id="IPR057938">
    <property type="entry name" value="TreTu_C"/>
</dbReference>
<dbReference type="EMBL" id="JAEUGD010000038">
    <property type="protein sequence ID" value="MBL6446734.1"/>
    <property type="molecule type" value="Genomic_DNA"/>
</dbReference>
<organism evidence="2 3">
    <name type="scientific">Fulvivirga marina</name>
    <dbReference type="NCBI Taxonomy" id="2494733"/>
    <lineage>
        <taxon>Bacteria</taxon>
        <taxon>Pseudomonadati</taxon>
        <taxon>Bacteroidota</taxon>
        <taxon>Cytophagia</taxon>
        <taxon>Cytophagales</taxon>
        <taxon>Fulvivirgaceae</taxon>
        <taxon>Fulvivirga</taxon>
    </lineage>
</organism>
<reference evidence="2" key="1">
    <citation type="submission" date="2021-01" db="EMBL/GenBank/DDBJ databases">
        <title>Fulvivirga kasyanovii gen. nov., sp nov., a novel member of the phylum Bacteroidetes isolated from seawater in a mussel farm.</title>
        <authorList>
            <person name="Zhao L.-H."/>
            <person name="Wang Z.-J."/>
        </authorList>
    </citation>
    <scope>NUCLEOTIDE SEQUENCE</scope>
    <source>
        <strain evidence="2">29W222</strain>
    </source>
</reference>
<protein>
    <recommendedName>
        <fullName evidence="1">TreTu toxin C-terminal domain-containing protein</fullName>
    </recommendedName>
</protein>
<gene>
    <name evidence="2" type="ORF">JMN32_10450</name>
</gene>
<accession>A0A937KBY3</accession>
<evidence type="ECO:0000313" key="2">
    <source>
        <dbReference type="EMBL" id="MBL6446734.1"/>
    </source>
</evidence>
<comment type="caution">
    <text evidence="2">The sequence shown here is derived from an EMBL/GenBank/DDBJ whole genome shotgun (WGS) entry which is preliminary data.</text>
</comment>
<dbReference type="Proteomes" id="UP000614216">
    <property type="component" value="Unassembled WGS sequence"/>
</dbReference>
<dbReference type="Pfam" id="PF24691">
    <property type="entry name" value="TreTu_C"/>
    <property type="match status" value="1"/>
</dbReference>
<name>A0A937KBY3_9BACT</name>
<keyword evidence="3" id="KW-1185">Reference proteome</keyword>
<evidence type="ECO:0000259" key="1">
    <source>
        <dbReference type="Pfam" id="PF24691"/>
    </source>
</evidence>
<dbReference type="RefSeq" id="WP_202856279.1">
    <property type="nucleotide sequence ID" value="NZ_JAEUGD010000038.1"/>
</dbReference>
<feature type="domain" description="TreTu toxin C-terminal" evidence="1">
    <location>
        <begin position="159"/>
        <end position="258"/>
    </location>
</feature>
<evidence type="ECO:0000313" key="3">
    <source>
        <dbReference type="Proteomes" id="UP000614216"/>
    </source>
</evidence>
<proteinExistence type="predicted"/>